<feature type="transmembrane region" description="Helical" evidence="5">
    <location>
        <begin position="102"/>
        <end position="122"/>
    </location>
</feature>
<name>A0A7S4K1G6_9EUKA</name>
<keyword evidence="4 5" id="KW-0472">Membrane</keyword>
<dbReference type="GO" id="GO:0005886">
    <property type="term" value="C:plasma membrane"/>
    <property type="evidence" value="ECO:0007669"/>
    <property type="project" value="TreeGrafter"/>
</dbReference>
<gene>
    <name evidence="7" type="ORF">NAES01612_LOCUS3553</name>
</gene>
<evidence type="ECO:0000256" key="1">
    <source>
        <dbReference type="ARBA" id="ARBA00004141"/>
    </source>
</evidence>
<feature type="transmembrane region" description="Helical" evidence="5">
    <location>
        <begin position="77"/>
        <end position="96"/>
    </location>
</feature>
<feature type="signal peptide" evidence="6">
    <location>
        <begin position="1"/>
        <end position="18"/>
    </location>
</feature>
<dbReference type="AlphaFoldDB" id="A0A7S4K1G6"/>
<keyword evidence="2 5" id="KW-0812">Transmembrane</keyword>
<protein>
    <recommendedName>
        <fullName evidence="8">DUF423 domain-containing protein</fullName>
    </recommendedName>
</protein>
<keyword evidence="3 5" id="KW-1133">Transmembrane helix</keyword>
<evidence type="ECO:0000313" key="7">
    <source>
        <dbReference type="EMBL" id="CAE2281083.1"/>
    </source>
</evidence>
<dbReference type="EMBL" id="HBKR01005298">
    <property type="protein sequence ID" value="CAE2281083.1"/>
    <property type="molecule type" value="Transcribed_RNA"/>
</dbReference>
<dbReference type="PANTHER" id="PTHR43461">
    <property type="entry name" value="TRANSMEMBRANE PROTEIN 256"/>
    <property type="match status" value="1"/>
</dbReference>
<proteinExistence type="predicted"/>
<organism evidence="7">
    <name type="scientific">Paramoeba aestuarina</name>
    <dbReference type="NCBI Taxonomy" id="180227"/>
    <lineage>
        <taxon>Eukaryota</taxon>
        <taxon>Amoebozoa</taxon>
        <taxon>Discosea</taxon>
        <taxon>Flabellinia</taxon>
        <taxon>Dactylopodida</taxon>
        <taxon>Paramoebidae</taxon>
        <taxon>Paramoeba</taxon>
    </lineage>
</organism>
<feature type="chain" id="PRO_5031029636" description="DUF423 domain-containing protein" evidence="6">
    <location>
        <begin position="19"/>
        <end position="126"/>
    </location>
</feature>
<comment type="subcellular location">
    <subcellularLocation>
        <location evidence="1">Membrane</location>
        <topology evidence="1">Multi-pass membrane protein</topology>
    </subcellularLocation>
</comment>
<dbReference type="PANTHER" id="PTHR43461:SF1">
    <property type="entry name" value="TRANSMEMBRANE PROTEIN 256"/>
    <property type="match status" value="1"/>
</dbReference>
<dbReference type="InterPro" id="IPR006696">
    <property type="entry name" value="DUF423"/>
</dbReference>
<reference evidence="7" key="1">
    <citation type="submission" date="2021-01" db="EMBL/GenBank/DDBJ databases">
        <authorList>
            <person name="Corre E."/>
            <person name="Pelletier E."/>
            <person name="Niang G."/>
            <person name="Scheremetjew M."/>
            <person name="Finn R."/>
            <person name="Kale V."/>
            <person name="Holt S."/>
            <person name="Cochrane G."/>
            <person name="Meng A."/>
            <person name="Brown T."/>
            <person name="Cohen L."/>
        </authorList>
    </citation>
    <scope>NUCLEOTIDE SEQUENCE</scope>
    <source>
        <strain evidence="7">SoJaBio B1-5/56/2</strain>
    </source>
</reference>
<evidence type="ECO:0000256" key="2">
    <source>
        <dbReference type="ARBA" id="ARBA00022692"/>
    </source>
</evidence>
<dbReference type="Pfam" id="PF04241">
    <property type="entry name" value="DUF423"/>
    <property type="match status" value="1"/>
</dbReference>
<evidence type="ECO:0000256" key="5">
    <source>
        <dbReference type="SAM" id="Phobius"/>
    </source>
</evidence>
<sequence>MNWLLVGSLCGGWAVALGSFGAHGLKKTASPEQLHTFEVGCRYQMYHAFAMITCHFAKISANSVANRQNIDRAGYSFLFGTLLFSGSLYLLVMTGIKKLGAITPIGGTAFLIGWGFLSYAALKSED</sequence>
<keyword evidence="6" id="KW-0732">Signal</keyword>
<evidence type="ECO:0008006" key="8">
    <source>
        <dbReference type="Google" id="ProtNLM"/>
    </source>
</evidence>
<evidence type="ECO:0000256" key="4">
    <source>
        <dbReference type="ARBA" id="ARBA00023136"/>
    </source>
</evidence>
<evidence type="ECO:0000256" key="3">
    <source>
        <dbReference type="ARBA" id="ARBA00022989"/>
    </source>
</evidence>
<evidence type="ECO:0000256" key="6">
    <source>
        <dbReference type="SAM" id="SignalP"/>
    </source>
</evidence>
<accession>A0A7S4K1G6</accession>
<feature type="transmembrane region" description="Helical" evidence="5">
    <location>
        <begin position="45"/>
        <end position="65"/>
    </location>
</feature>